<evidence type="ECO:0000313" key="2">
    <source>
        <dbReference type="EMBL" id="CBI02699.1"/>
    </source>
</evidence>
<comment type="caution">
    <text evidence="2">The sequence shown here is derived from an EMBL/GenBank/DDBJ whole genome shotgun (WGS) entry which is preliminary data.</text>
</comment>
<gene>
    <name evidence="2" type="ORF">CARN4_2545</name>
</gene>
<name>E6Q676_9ZZZZ</name>
<feature type="compositionally biased region" description="Pro residues" evidence="1">
    <location>
        <begin position="320"/>
        <end position="330"/>
    </location>
</feature>
<evidence type="ECO:0000256" key="1">
    <source>
        <dbReference type="SAM" id="MobiDB-lite"/>
    </source>
</evidence>
<organism evidence="2">
    <name type="scientific">mine drainage metagenome</name>
    <dbReference type="NCBI Taxonomy" id="410659"/>
    <lineage>
        <taxon>unclassified sequences</taxon>
        <taxon>metagenomes</taxon>
        <taxon>ecological metagenomes</taxon>
    </lineage>
</organism>
<protein>
    <submittedName>
        <fullName evidence="2">Uncharacterized protein</fullName>
    </submittedName>
</protein>
<dbReference type="AlphaFoldDB" id="E6Q676"/>
<dbReference type="EMBL" id="CABO01000040">
    <property type="protein sequence ID" value="CBI02699.1"/>
    <property type="molecule type" value="Genomic_DNA"/>
</dbReference>
<reference evidence="2" key="1">
    <citation type="submission" date="2009-10" db="EMBL/GenBank/DDBJ databases">
        <title>Diversity of trophic interactions inside an arsenic-rich microbial ecosystem.</title>
        <authorList>
            <person name="Bertin P.N."/>
            <person name="Heinrich-Salmeron A."/>
            <person name="Pelletier E."/>
            <person name="Goulhen-Chollet F."/>
            <person name="Arsene-Ploetze F."/>
            <person name="Gallien S."/>
            <person name="Calteau A."/>
            <person name="Vallenet D."/>
            <person name="Casiot C."/>
            <person name="Chane-Woon-Ming B."/>
            <person name="Giloteaux L."/>
            <person name="Barakat M."/>
            <person name="Bonnefoy V."/>
            <person name="Bruneel O."/>
            <person name="Chandler M."/>
            <person name="Cleiss J."/>
            <person name="Duran R."/>
            <person name="Elbaz-Poulichet F."/>
            <person name="Fonknechten N."/>
            <person name="Lauga B."/>
            <person name="Mornico D."/>
            <person name="Ortet P."/>
            <person name="Schaeffer C."/>
            <person name="Siguier P."/>
            <person name="Alexander Thil Smith A."/>
            <person name="Van Dorsselaer A."/>
            <person name="Weissenbach J."/>
            <person name="Medigue C."/>
            <person name="Le Paslier D."/>
        </authorList>
    </citation>
    <scope>NUCLEOTIDE SEQUENCE</scope>
</reference>
<proteinExistence type="predicted"/>
<feature type="region of interest" description="Disordered" evidence="1">
    <location>
        <begin position="320"/>
        <end position="339"/>
    </location>
</feature>
<sequence>MNVTISLRFRRRFWFAGSERNKMSGSAYRGGMIEAFLKRTAILLLVALLSILEFSPVRAAAPSATAYYEAAIAAMKRLPEPPAAIFTTKFDSQGLAFSLWPSSDGRTAIYATWGGSTASLGRQSYRTWMRAKGDLTLNVDAKGKRYYSASPIFVPTWPGAYDFLRYGWDGKKPVAKALHPLATPPPGLKTIAVVSAISPGAYYIADGGAALCPDGSRGHALRLTARFDPTVHTLSRVVIDPSSMRICSLRFNIFETIVAVSLGGYVQMNFGQEGPYWIVRNSKIAIAIHTFGLQIKHGSATIAYSAMKFPASIPLALVTPPTPAPSPSPAPSASSTASP</sequence>
<accession>E6Q676</accession>